<dbReference type="EMBL" id="FRDL01000012">
    <property type="protein sequence ID" value="SHN76377.1"/>
    <property type="molecule type" value="Genomic_DNA"/>
</dbReference>
<comment type="subcellular location">
    <subcellularLocation>
        <location evidence="1">Endomembrane system</location>
        <topology evidence="1">Multi-pass membrane protein</topology>
    </subcellularLocation>
</comment>
<evidence type="ECO:0000313" key="6">
    <source>
        <dbReference type="EMBL" id="SHN76377.1"/>
    </source>
</evidence>
<evidence type="ECO:0000256" key="1">
    <source>
        <dbReference type="ARBA" id="ARBA00004127"/>
    </source>
</evidence>
<gene>
    <name evidence="6" type="ORF">SAMN05216200_11251</name>
</gene>
<dbReference type="GO" id="GO:0030026">
    <property type="term" value="P:intracellular manganese ion homeostasis"/>
    <property type="evidence" value="ECO:0007669"/>
    <property type="project" value="InterPro"/>
</dbReference>
<dbReference type="Proteomes" id="UP000184066">
    <property type="component" value="Unassembled WGS sequence"/>
</dbReference>
<name>A0A1M7U0F5_9RHOB</name>
<evidence type="ECO:0000256" key="3">
    <source>
        <dbReference type="ARBA" id="ARBA00022989"/>
    </source>
</evidence>
<keyword evidence="2 5" id="KW-0812">Transmembrane</keyword>
<dbReference type="Pfam" id="PF01988">
    <property type="entry name" value="VIT1"/>
    <property type="match status" value="1"/>
</dbReference>
<dbReference type="GO" id="GO:0005384">
    <property type="term" value="F:manganese ion transmembrane transporter activity"/>
    <property type="evidence" value="ECO:0007669"/>
    <property type="project" value="InterPro"/>
</dbReference>
<dbReference type="PANTHER" id="PTHR31851">
    <property type="entry name" value="FE(2+)/MN(2+) TRANSPORTER PCL1"/>
    <property type="match status" value="1"/>
</dbReference>
<keyword evidence="4 5" id="KW-0472">Membrane</keyword>
<feature type="transmembrane region" description="Helical" evidence="5">
    <location>
        <begin position="184"/>
        <end position="203"/>
    </location>
</feature>
<keyword evidence="3 5" id="KW-1133">Transmembrane helix</keyword>
<feature type="transmembrane region" description="Helical" evidence="5">
    <location>
        <begin position="51"/>
        <end position="77"/>
    </location>
</feature>
<dbReference type="AlphaFoldDB" id="A0A1M7U0F5"/>
<dbReference type="RefSeq" id="WP_072748353.1">
    <property type="nucleotide sequence ID" value="NZ_FOHL01000011.1"/>
</dbReference>
<reference evidence="6 7" key="1">
    <citation type="submission" date="2016-12" db="EMBL/GenBank/DDBJ databases">
        <authorList>
            <person name="Song W.-J."/>
            <person name="Kurnit D.M."/>
        </authorList>
    </citation>
    <scope>NUCLEOTIDE SEQUENCE [LARGE SCALE GENOMIC DNA]</scope>
    <source>
        <strain evidence="6 7">CGMCC 1.10808</strain>
    </source>
</reference>
<feature type="transmembrane region" description="Helical" evidence="5">
    <location>
        <begin position="215"/>
        <end position="237"/>
    </location>
</feature>
<feature type="transmembrane region" description="Helical" evidence="5">
    <location>
        <begin position="22"/>
        <end position="45"/>
    </location>
</feature>
<protein>
    <submittedName>
        <fullName evidence="6">Predicted Fe2+/Mn2+ transporter, VIT1/CCC1 family</fullName>
    </submittedName>
</protein>
<proteinExistence type="predicted"/>
<evidence type="ECO:0000256" key="2">
    <source>
        <dbReference type="ARBA" id="ARBA00022692"/>
    </source>
</evidence>
<dbReference type="InterPro" id="IPR008217">
    <property type="entry name" value="Ccc1_fam"/>
</dbReference>
<keyword evidence="7" id="KW-1185">Reference proteome</keyword>
<evidence type="ECO:0000313" key="7">
    <source>
        <dbReference type="Proteomes" id="UP000184066"/>
    </source>
</evidence>
<evidence type="ECO:0000256" key="4">
    <source>
        <dbReference type="ARBA" id="ARBA00023136"/>
    </source>
</evidence>
<feature type="transmembrane region" description="Helical" evidence="5">
    <location>
        <begin position="158"/>
        <end position="178"/>
    </location>
</feature>
<organism evidence="6 7">
    <name type="scientific">Oceanicella actignis</name>
    <dbReference type="NCBI Taxonomy" id="1189325"/>
    <lineage>
        <taxon>Bacteria</taxon>
        <taxon>Pseudomonadati</taxon>
        <taxon>Pseudomonadota</taxon>
        <taxon>Alphaproteobacteria</taxon>
        <taxon>Rhodobacterales</taxon>
        <taxon>Paracoccaceae</taxon>
        <taxon>Oceanicella</taxon>
    </lineage>
</organism>
<dbReference type="STRING" id="1189325.SAMN04488119_11152"/>
<dbReference type="GO" id="GO:0012505">
    <property type="term" value="C:endomembrane system"/>
    <property type="evidence" value="ECO:0007669"/>
    <property type="project" value="UniProtKB-SubCell"/>
</dbReference>
<accession>A0A1M7U0F5</accession>
<evidence type="ECO:0000256" key="5">
    <source>
        <dbReference type="SAM" id="Phobius"/>
    </source>
</evidence>
<sequence>MSAQPPADPAPRGRIETYLREIVYGGNDGIVTTLAVVAGFAGAGADEAHEIGAAAVLLFGLANLVADGASMGLGAYLSLRSERDMVNAALRRESALARTRAPRDDASLAAMRRAGLTEDEAAVIARILARRPRLRAELAVRLGLGLPDPDAGNAALRALATFLSFVTFGFAPLAPWFALAPGDLALALSFGASTLALGGLGVMRWRVNGGGLRRRLAETLLVGGAGAASAFAVGLAFR</sequence>